<evidence type="ECO:0008006" key="3">
    <source>
        <dbReference type="Google" id="ProtNLM"/>
    </source>
</evidence>
<reference evidence="1 2" key="1">
    <citation type="submission" date="2020-11" db="EMBL/GenBank/DDBJ databases">
        <title>Winogradskyella marina sp. nov., isolated from marine sediment.</title>
        <authorList>
            <person name="Bo J."/>
            <person name="Wang S."/>
            <person name="Song X."/>
            <person name="Du Z."/>
        </authorList>
    </citation>
    <scope>NUCLEOTIDE SEQUENCE [LARGE SCALE GENOMIC DNA]</scope>
    <source>
        <strain evidence="1 2">F6397</strain>
    </source>
</reference>
<keyword evidence="2" id="KW-1185">Reference proteome</keyword>
<name>A0ABS0EG29_9FLAO</name>
<evidence type="ECO:0000313" key="1">
    <source>
        <dbReference type="EMBL" id="MBF8149404.1"/>
    </source>
</evidence>
<sequence>MKTIFRTFILIFLFFNQIGFSQENKKWIKATIFTKTDTIQGFVKTNSISFDSVKFKKNLDDPTEHLTPELIEGYQTADYLYQKKFIKKIGSFGYYKFGKLIDKGKFNLYETTEQYSSSQNSILILEFNNQIITFKFYTFQKLKNKKKIAKELDGYHLLQNIVLKRKFDYNSFIEEIKKLNSK</sequence>
<organism evidence="1 2">
    <name type="scientific">Winogradskyella marina</name>
    <dbReference type="NCBI Taxonomy" id="2785530"/>
    <lineage>
        <taxon>Bacteria</taxon>
        <taxon>Pseudomonadati</taxon>
        <taxon>Bacteroidota</taxon>
        <taxon>Flavobacteriia</taxon>
        <taxon>Flavobacteriales</taxon>
        <taxon>Flavobacteriaceae</taxon>
        <taxon>Winogradskyella</taxon>
    </lineage>
</organism>
<evidence type="ECO:0000313" key="2">
    <source>
        <dbReference type="Proteomes" id="UP000611215"/>
    </source>
</evidence>
<gene>
    <name evidence="1" type="ORF">ITJ86_05815</name>
</gene>
<comment type="caution">
    <text evidence="1">The sequence shown here is derived from an EMBL/GenBank/DDBJ whole genome shotgun (WGS) entry which is preliminary data.</text>
</comment>
<dbReference type="Proteomes" id="UP000611215">
    <property type="component" value="Unassembled WGS sequence"/>
</dbReference>
<dbReference type="EMBL" id="JADOET010000003">
    <property type="protein sequence ID" value="MBF8149404.1"/>
    <property type="molecule type" value="Genomic_DNA"/>
</dbReference>
<protein>
    <recommendedName>
        <fullName evidence="3">DUF4468 domain-containing protein</fullName>
    </recommendedName>
</protein>
<dbReference type="RefSeq" id="WP_195870677.1">
    <property type="nucleotide sequence ID" value="NZ_JADOET010000003.1"/>
</dbReference>
<proteinExistence type="predicted"/>
<accession>A0ABS0EG29</accession>